<sequence>MHGTRGRSKREKEVQAQAKGQLRTDQDSRDPKEEGAEVEAEIAPIAPGQAWPTEPSARDSTLRRLCKEDKDKGEARVPSSTPHLTGLSTADKKEDSLTLGEVEQGKVDGTGCPRALG</sequence>
<feature type="compositionally biased region" description="Polar residues" evidence="1">
    <location>
        <begin position="78"/>
        <end position="88"/>
    </location>
</feature>
<evidence type="ECO:0000256" key="1">
    <source>
        <dbReference type="SAM" id="MobiDB-lite"/>
    </source>
</evidence>
<proteinExistence type="predicted"/>
<evidence type="ECO:0000313" key="2">
    <source>
        <dbReference type="EMBL" id="KAJ1188257.1"/>
    </source>
</evidence>
<evidence type="ECO:0000313" key="3">
    <source>
        <dbReference type="Proteomes" id="UP001066276"/>
    </source>
</evidence>
<dbReference type="AlphaFoldDB" id="A0AAV7UGT8"/>
<name>A0AAV7UGT8_PLEWA</name>
<organism evidence="2 3">
    <name type="scientific">Pleurodeles waltl</name>
    <name type="common">Iberian ribbed newt</name>
    <dbReference type="NCBI Taxonomy" id="8319"/>
    <lineage>
        <taxon>Eukaryota</taxon>
        <taxon>Metazoa</taxon>
        <taxon>Chordata</taxon>
        <taxon>Craniata</taxon>
        <taxon>Vertebrata</taxon>
        <taxon>Euteleostomi</taxon>
        <taxon>Amphibia</taxon>
        <taxon>Batrachia</taxon>
        <taxon>Caudata</taxon>
        <taxon>Salamandroidea</taxon>
        <taxon>Salamandridae</taxon>
        <taxon>Pleurodelinae</taxon>
        <taxon>Pleurodeles</taxon>
    </lineage>
</organism>
<dbReference type="EMBL" id="JANPWB010000005">
    <property type="protein sequence ID" value="KAJ1188257.1"/>
    <property type="molecule type" value="Genomic_DNA"/>
</dbReference>
<comment type="caution">
    <text evidence="2">The sequence shown here is derived from an EMBL/GenBank/DDBJ whole genome shotgun (WGS) entry which is preliminary data.</text>
</comment>
<feature type="region of interest" description="Disordered" evidence="1">
    <location>
        <begin position="1"/>
        <end position="117"/>
    </location>
</feature>
<accession>A0AAV7UGT8</accession>
<protein>
    <submittedName>
        <fullName evidence="2">Uncharacterized protein</fullName>
    </submittedName>
</protein>
<feature type="compositionally biased region" description="Basic and acidic residues" evidence="1">
    <location>
        <begin position="56"/>
        <end position="75"/>
    </location>
</feature>
<dbReference type="Proteomes" id="UP001066276">
    <property type="component" value="Chromosome 3_1"/>
</dbReference>
<keyword evidence="3" id="KW-1185">Reference proteome</keyword>
<gene>
    <name evidence="2" type="ORF">NDU88_005020</name>
</gene>
<feature type="compositionally biased region" description="Basic and acidic residues" evidence="1">
    <location>
        <begin position="22"/>
        <end position="35"/>
    </location>
</feature>
<reference evidence="2" key="1">
    <citation type="journal article" date="2022" name="bioRxiv">
        <title>Sequencing and chromosome-scale assembly of the giantPleurodeles waltlgenome.</title>
        <authorList>
            <person name="Brown T."/>
            <person name="Elewa A."/>
            <person name="Iarovenko S."/>
            <person name="Subramanian E."/>
            <person name="Araus A.J."/>
            <person name="Petzold A."/>
            <person name="Susuki M."/>
            <person name="Suzuki K.-i.T."/>
            <person name="Hayashi T."/>
            <person name="Toyoda A."/>
            <person name="Oliveira C."/>
            <person name="Osipova E."/>
            <person name="Leigh N.D."/>
            <person name="Simon A."/>
            <person name="Yun M.H."/>
        </authorList>
    </citation>
    <scope>NUCLEOTIDE SEQUENCE</scope>
    <source>
        <strain evidence="2">20211129_DDA</strain>
        <tissue evidence="2">Liver</tissue>
    </source>
</reference>